<feature type="region of interest" description="Disordered" evidence="1">
    <location>
        <begin position="90"/>
        <end position="131"/>
    </location>
</feature>
<organism evidence="3 4">
    <name type="scientific">Brevundimonas subvibrioides</name>
    <dbReference type="NCBI Taxonomy" id="74313"/>
    <lineage>
        <taxon>Bacteria</taxon>
        <taxon>Pseudomonadati</taxon>
        <taxon>Pseudomonadota</taxon>
        <taxon>Alphaproteobacteria</taxon>
        <taxon>Caulobacterales</taxon>
        <taxon>Caulobacteraceae</taxon>
        <taxon>Brevundimonas</taxon>
    </lineage>
</organism>
<evidence type="ECO:0000256" key="2">
    <source>
        <dbReference type="SAM" id="Phobius"/>
    </source>
</evidence>
<dbReference type="AlphaFoldDB" id="A0A258HGX8"/>
<feature type="compositionally biased region" description="Basic and acidic residues" evidence="1">
    <location>
        <begin position="119"/>
        <end position="131"/>
    </location>
</feature>
<keyword evidence="2" id="KW-0472">Membrane</keyword>
<protein>
    <submittedName>
        <fullName evidence="3">Uncharacterized protein</fullName>
    </submittedName>
</protein>
<feature type="transmembrane region" description="Helical" evidence="2">
    <location>
        <begin position="7"/>
        <end position="37"/>
    </location>
</feature>
<keyword evidence="2" id="KW-1133">Transmembrane helix</keyword>
<comment type="caution">
    <text evidence="3">The sequence shown here is derived from an EMBL/GenBank/DDBJ whole genome shotgun (WGS) entry which is preliminary data.</text>
</comment>
<evidence type="ECO:0000313" key="4">
    <source>
        <dbReference type="Proteomes" id="UP000216147"/>
    </source>
</evidence>
<dbReference type="EMBL" id="NCEQ01000010">
    <property type="protein sequence ID" value="OYX56009.1"/>
    <property type="molecule type" value="Genomic_DNA"/>
</dbReference>
<name>A0A258HGX8_9CAUL</name>
<keyword evidence="2" id="KW-0812">Transmembrane</keyword>
<gene>
    <name evidence="3" type="ORF">B7Y86_11210</name>
</gene>
<proteinExistence type="predicted"/>
<dbReference type="Proteomes" id="UP000216147">
    <property type="component" value="Unassembled WGS sequence"/>
</dbReference>
<accession>A0A258HGX8</accession>
<evidence type="ECO:0000313" key="3">
    <source>
        <dbReference type="EMBL" id="OYX56009.1"/>
    </source>
</evidence>
<reference evidence="3 4" key="1">
    <citation type="submission" date="2017-03" db="EMBL/GenBank/DDBJ databases">
        <title>Lifting the veil on microbial sulfur biogeochemistry in mining wastewaters.</title>
        <authorList>
            <person name="Kantor R.S."/>
            <person name="Colenbrander Nelson T."/>
            <person name="Marshall S."/>
            <person name="Bennett D."/>
            <person name="Apte S."/>
            <person name="Camacho D."/>
            <person name="Thomas B.C."/>
            <person name="Warren L.A."/>
            <person name="Banfield J.F."/>
        </authorList>
    </citation>
    <scope>NUCLEOTIDE SEQUENCE [LARGE SCALE GENOMIC DNA]</scope>
    <source>
        <strain evidence="3">32-68-21</strain>
    </source>
</reference>
<sequence length="131" mass="13975">MKGLLTFLTVVIVLAIIRAILVALLVGLALMLLYSSITRPRETLVFLGTLTLFGLVSAQPIACIIAIATVALAVVVAGALQRSRCRPLLTDESEHDSQAGGRLDRDPPGQPARQVRGRASGERNGDDFDQI</sequence>
<evidence type="ECO:0000256" key="1">
    <source>
        <dbReference type="SAM" id="MobiDB-lite"/>
    </source>
</evidence>
<feature type="transmembrane region" description="Helical" evidence="2">
    <location>
        <begin position="57"/>
        <end position="80"/>
    </location>
</feature>